<dbReference type="Proteomes" id="UP000621560">
    <property type="component" value="Unassembled WGS sequence"/>
</dbReference>
<dbReference type="InterPro" id="IPR018770">
    <property type="entry name" value="ChloroindolylP_hydrolase"/>
</dbReference>
<sequence>MIQILLLALILGALYYVIRQLGAAEAKAPRLHARPAQKRLARAPAPRAAQPPAPAAAPPPKEALPPITAQANRTLTRGAQQVEELLRIASAVADQEVARRVGELCDTAERITDKIRQRPAALPLVQRHYDYYLQTAHRLMRQYEQFMSSPVYTKEMEFQAKRIEHALVGLQGSFLKALRKLLNDELVEVEVEVNTLEHMMRGESEPAQPMEARRMNS</sequence>
<evidence type="ECO:0000256" key="1">
    <source>
        <dbReference type="SAM" id="MobiDB-lite"/>
    </source>
</evidence>
<organism evidence="2 3">
    <name type="scientific">Paenibacillus sabuli</name>
    <dbReference type="NCBI Taxonomy" id="2772509"/>
    <lineage>
        <taxon>Bacteria</taxon>
        <taxon>Bacillati</taxon>
        <taxon>Bacillota</taxon>
        <taxon>Bacilli</taxon>
        <taxon>Bacillales</taxon>
        <taxon>Paenibacillaceae</taxon>
        <taxon>Paenibacillus</taxon>
    </lineage>
</organism>
<dbReference type="RefSeq" id="WP_190918062.1">
    <property type="nucleotide sequence ID" value="NZ_JACXIZ010000020.1"/>
</dbReference>
<keyword evidence="3" id="KW-1185">Reference proteome</keyword>
<reference evidence="2" key="1">
    <citation type="submission" date="2020-09" db="EMBL/GenBank/DDBJ databases">
        <title>A novel bacterium of genus Paenibacillus, isolated from South China Sea.</title>
        <authorList>
            <person name="Huang H."/>
            <person name="Mo K."/>
            <person name="Hu Y."/>
        </authorList>
    </citation>
    <scope>NUCLEOTIDE SEQUENCE</scope>
    <source>
        <strain evidence="2">IB182496</strain>
    </source>
</reference>
<gene>
    <name evidence="2" type="ORF">IDH44_12315</name>
</gene>
<dbReference type="AlphaFoldDB" id="A0A927BUN9"/>
<dbReference type="EMBL" id="JACXIZ010000020">
    <property type="protein sequence ID" value="MBD2845980.1"/>
    <property type="molecule type" value="Genomic_DNA"/>
</dbReference>
<feature type="region of interest" description="Disordered" evidence="1">
    <location>
        <begin position="28"/>
        <end position="64"/>
    </location>
</feature>
<name>A0A927BUN9_9BACL</name>
<evidence type="ECO:0000313" key="3">
    <source>
        <dbReference type="Proteomes" id="UP000621560"/>
    </source>
</evidence>
<accession>A0A927BUN9</accession>
<comment type="caution">
    <text evidence="2">The sequence shown here is derived from an EMBL/GenBank/DDBJ whole genome shotgun (WGS) entry which is preliminary data.</text>
</comment>
<feature type="compositionally biased region" description="Pro residues" evidence="1">
    <location>
        <begin position="49"/>
        <end position="63"/>
    </location>
</feature>
<proteinExistence type="predicted"/>
<dbReference type="Pfam" id="PF10112">
    <property type="entry name" value="Halogen_Hydrol"/>
    <property type="match status" value="1"/>
</dbReference>
<protein>
    <submittedName>
        <fullName evidence="2">5-bromo-4-chloroindolyl phosphate hydrolysis family protein</fullName>
    </submittedName>
</protein>
<feature type="compositionally biased region" description="Basic residues" evidence="1">
    <location>
        <begin position="29"/>
        <end position="41"/>
    </location>
</feature>
<evidence type="ECO:0000313" key="2">
    <source>
        <dbReference type="EMBL" id="MBD2845980.1"/>
    </source>
</evidence>